<dbReference type="AlphaFoldDB" id="A0A7C5WZ91"/>
<sequence>MTEDRTPLLPQKRRIFYSGKRVLKAISNGFRNPTSVPLHRFQLFTQKDGRQYPLYDFLAADPRTIAKVFKFAKERNLDVFHQGTFLLRKETAKQLIQNRVKAYKEEENKRRAREKIARLDLLTLSGPNKLVRLAYRVLIVVDDKDGRVLWRFVKYLWKLKVYPEVWETEDGYRIYIYFYLSKVYEEKKVKDKEGNIRLEKRERGYILPYASDYRIRDVELALERLCSKIGIKASIISANIGMWVEGVVSSKLFIKGFPLPLENLWKKLLNVWFPKVYQLSYTVKKPKDIEKAEEAVNYSTL</sequence>
<dbReference type="EMBL" id="DSAC01000070">
    <property type="protein sequence ID" value="HHO74130.1"/>
    <property type="molecule type" value="Genomic_DNA"/>
</dbReference>
<comment type="caution">
    <text evidence="1">The sequence shown here is derived from an EMBL/GenBank/DDBJ whole genome shotgun (WGS) entry which is preliminary data.</text>
</comment>
<organism evidence="1">
    <name type="scientific">Thermocrinis ruber</name>
    <dbReference type="NCBI Taxonomy" id="75906"/>
    <lineage>
        <taxon>Bacteria</taxon>
        <taxon>Pseudomonadati</taxon>
        <taxon>Aquificota</taxon>
        <taxon>Aquificia</taxon>
        <taxon>Aquificales</taxon>
        <taxon>Aquificaceae</taxon>
        <taxon>Thermocrinis</taxon>
    </lineage>
</organism>
<accession>A0A7C5WZ91</accession>
<evidence type="ECO:0000313" key="1">
    <source>
        <dbReference type="EMBL" id="HHO74130.1"/>
    </source>
</evidence>
<gene>
    <name evidence="1" type="ORF">ENN04_05750</name>
</gene>
<reference evidence="1" key="1">
    <citation type="journal article" date="2020" name="mSystems">
        <title>Genome- and Community-Level Interaction Insights into Carbon Utilization and Element Cycling Functions of Hydrothermarchaeota in Hydrothermal Sediment.</title>
        <authorList>
            <person name="Zhou Z."/>
            <person name="Liu Y."/>
            <person name="Xu W."/>
            <person name="Pan J."/>
            <person name="Luo Z.H."/>
            <person name="Li M."/>
        </authorList>
    </citation>
    <scope>NUCLEOTIDE SEQUENCE [LARGE SCALE GENOMIC DNA]</scope>
    <source>
        <strain evidence="1">SpSt-114</strain>
    </source>
</reference>
<name>A0A7C5WZ91_9AQUI</name>
<proteinExistence type="predicted"/>
<protein>
    <submittedName>
        <fullName evidence="1">Uncharacterized protein</fullName>
    </submittedName>
</protein>